<feature type="transmembrane region" description="Helical" evidence="6">
    <location>
        <begin position="468"/>
        <end position="487"/>
    </location>
</feature>
<feature type="transmembrane region" description="Helical" evidence="6">
    <location>
        <begin position="239"/>
        <end position="262"/>
    </location>
</feature>
<dbReference type="OrthoDB" id="2126698at2759"/>
<keyword evidence="5 6" id="KW-0472">Membrane</keyword>
<evidence type="ECO:0000256" key="1">
    <source>
        <dbReference type="ARBA" id="ARBA00004141"/>
    </source>
</evidence>
<dbReference type="NCBIfam" id="TIGR00797">
    <property type="entry name" value="matE"/>
    <property type="match status" value="1"/>
</dbReference>
<feature type="transmembrane region" description="Helical" evidence="6">
    <location>
        <begin position="34"/>
        <end position="56"/>
    </location>
</feature>
<dbReference type="Gramene" id="TraesLDM3B03G01541980.1">
    <property type="protein sequence ID" value="TraesLDM3B03G01541980.1"/>
    <property type="gene ID" value="TraesLDM3B03G01541980"/>
</dbReference>
<dbReference type="Gramene" id="TraesCS3B03G0063200.1">
    <property type="protein sequence ID" value="TraesCS3B03G0063200.1.CDS"/>
    <property type="gene ID" value="TraesCS3B03G0063200"/>
</dbReference>
<comment type="similarity">
    <text evidence="2 6">Belongs to the multi antimicrobial extrusion (MATE) (TC 2.A.66.1) family.</text>
</comment>
<dbReference type="GO" id="GO:0022857">
    <property type="term" value="F:transmembrane transporter activity"/>
    <property type="evidence" value="ECO:0000318"/>
    <property type="project" value="GO_Central"/>
</dbReference>
<dbReference type="SMR" id="A0A077RUE2"/>
<dbReference type="HOGENOM" id="CLU_012893_1_0_1"/>
<evidence type="ECO:0000256" key="3">
    <source>
        <dbReference type="ARBA" id="ARBA00022692"/>
    </source>
</evidence>
<protein>
    <recommendedName>
        <fullName evidence="6">Protein DETOXIFICATION</fullName>
    </recommendedName>
    <alternativeName>
        <fullName evidence="6">Multidrug and toxic compound extrusion protein</fullName>
    </alternativeName>
</protein>
<organism evidence="7">
    <name type="scientific">Triticum aestivum</name>
    <name type="common">Wheat</name>
    <dbReference type="NCBI Taxonomy" id="4565"/>
    <lineage>
        <taxon>Eukaryota</taxon>
        <taxon>Viridiplantae</taxon>
        <taxon>Streptophyta</taxon>
        <taxon>Embryophyta</taxon>
        <taxon>Tracheophyta</taxon>
        <taxon>Spermatophyta</taxon>
        <taxon>Magnoliopsida</taxon>
        <taxon>Liliopsida</taxon>
        <taxon>Poales</taxon>
        <taxon>Poaceae</taxon>
        <taxon>BOP clade</taxon>
        <taxon>Pooideae</taxon>
        <taxon>Triticodae</taxon>
        <taxon>Triticeae</taxon>
        <taxon>Triticinae</taxon>
        <taxon>Triticum</taxon>
    </lineage>
</organism>
<accession>A0A077RUE2</accession>
<dbReference type="Pfam" id="PF01554">
    <property type="entry name" value="MatE"/>
    <property type="match status" value="3"/>
</dbReference>
<dbReference type="PANTHER" id="PTHR11206">
    <property type="entry name" value="MULTIDRUG RESISTANCE PROTEIN"/>
    <property type="match status" value="1"/>
</dbReference>
<reference evidence="7" key="1">
    <citation type="submission" date="2018-08" db="EMBL/GenBank/DDBJ databases">
        <authorList>
            <person name="Rossello M."/>
        </authorList>
    </citation>
    <scope>NUCLEOTIDE SEQUENCE [LARGE SCALE GENOMIC DNA]</scope>
    <source>
        <strain evidence="7">cv. Chinese Spring</strain>
    </source>
</reference>
<evidence type="ECO:0000256" key="6">
    <source>
        <dbReference type="RuleBase" id="RU004914"/>
    </source>
</evidence>
<dbReference type="InterPro" id="IPR002528">
    <property type="entry name" value="MATE_fam"/>
</dbReference>
<dbReference type="Gramene" id="TraesCS3B02G027900.1">
    <property type="protein sequence ID" value="TraesCS3B02G027900.1"/>
    <property type="gene ID" value="TraesCS3B02G027900"/>
</dbReference>
<reference evidence="7" key="2">
    <citation type="submission" date="2018-10" db="UniProtKB">
        <authorList>
            <consortium name="EnsemblPlants"/>
        </authorList>
    </citation>
    <scope>IDENTIFICATION</scope>
</reference>
<dbReference type="EnsemblPlants" id="TraesCS3B02G027900.1">
    <property type="protein sequence ID" value="TraesCS3B02G027900.1"/>
    <property type="gene ID" value="TraesCS3B02G027900"/>
</dbReference>
<feature type="transmembrane region" description="Helical" evidence="6">
    <location>
        <begin position="363"/>
        <end position="385"/>
    </location>
</feature>
<dbReference type="GO" id="GO:0015297">
    <property type="term" value="F:antiporter activity"/>
    <property type="evidence" value="ECO:0007669"/>
    <property type="project" value="InterPro"/>
</dbReference>
<evidence type="ECO:0000256" key="2">
    <source>
        <dbReference type="ARBA" id="ARBA00010199"/>
    </source>
</evidence>
<dbReference type="Proteomes" id="UP000019116">
    <property type="component" value="Chromosome 3B"/>
</dbReference>
<dbReference type="GO" id="GO:0042910">
    <property type="term" value="F:xenobiotic transmembrane transporter activity"/>
    <property type="evidence" value="ECO:0007669"/>
    <property type="project" value="InterPro"/>
</dbReference>
<evidence type="ECO:0000256" key="5">
    <source>
        <dbReference type="ARBA" id="ARBA00023136"/>
    </source>
</evidence>
<dbReference type="GO" id="GO:1990961">
    <property type="term" value="P:xenobiotic detoxification by transmembrane export across the plasma membrane"/>
    <property type="evidence" value="ECO:0007669"/>
    <property type="project" value="InterPro"/>
</dbReference>
<dbReference type="Gramene" id="TraesNOR3B03G01563170.1">
    <property type="protein sequence ID" value="TraesNOR3B03G01563170.1"/>
    <property type="gene ID" value="TraesNOR3B03G01563170"/>
</dbReference>
<sequence>MELSTVPPLPSAKGTAVAVNLVLATSEAKRQLRLAGPLIVGCLLQSVIQMISVMFVGHLGELALASASMASSFAIVTGFSFLVPYYSSQHIHIRYGAHACMFFSHFAFSLSIEPWQTGMSFALDTLCGQAFGASEHHMLGVYKQRAMLVLGLASVPIAAVWANTGAILLHLGQDPEIAAGAGTYIRWMIPALFFYGWLQCHVRFLQAQKLVVPVMLSSGATAVSHVLVCWALVYRLRLGIRGAALANAVSYLTNVSILAVYVRVSPSCNKSWTGFSFEAFHGLIPFLKLAVPSALMVCMEWWSFEVMVILSGLLPNPKLETAVLSICLNTNSLVCTVPNGLSSAISTRVSNELGAGRPRAALLAARVVIVLAFLVGTSEGLLLVLVHKVWGYAYSKDQEVVSYVGTMMLILAVSVLFDGLQYVLSGIVRGCGQQKIGAFVNFIAYYLVGIPAALVFTFKCHLGGKGLWLGILSGLVTQTLLLLFISFGNTDWDKQAINAKDRILTSPPVEP</sequence>
<keyword evidence="3 6" id="KW-0812">Transmembrane</keyword>
<dbReference type="AlphaFoldDB" id="A0A077RUE2"/>
<feature type="transmembrane region" description="Helical" evidence="6">
    <location>
        <begin position="400"/>
        <end position="424"/>
    </location>
</feature>
<feature type="transmembrane region" description="Helical" evidence="6">
    <location>
        <begin position="62"/>
        <end position="86"/>
    </location>
</feature>
<name>A0A077RUE2_WHEAT</name>
<proteinExistence type="inferred from homology"/>
<dbReference type="GO" id="GO:0016020">
    <property type="term" value="C:membrane"/>
    <property type="evidence" value="ECO:0000318"/>
    <property type="project" value="GO_Central"/>
</dbReference>
<keyword evidence="4 6" id="KW-1133">Transmembrane helix</keyword>
<comment type="subcellular location">
    <subcellularLocation>
        <location evidence="1">Membrane</location>
        <topology evidence="1">Multi-pass membrane protein</topology>
    </subcellularLocation>
</comment>
<feature type="transmembrane region" description="Helical" evidence="6">
    <location>
        <begin position="436"/>
        <end position="456"/>
    </location>
</feature>
<dbReference type="CDD" id="cd13132">
    <property type="entry name" value="MATE_eukaryotic"/>
    <property type="match status" value="1"/>
</dbReference>
<keyword evidence="8" id="KW-1185">Reference proteome</keyword>
<feature type="transmembrane region" description="Helical" evidence="6">
    <location>
        <begin position="177"/>
        <end position="198"/>
    </location>
</feature>
<dbReference type="InterPro" id="IPR045069">
    <property type="entry name" value="MATE_euk"/>
</dbReference>
<dbReference type="OMA" id="QHIHIRY"/>
<evidence type="ECO:0000313" key="8">
    <source>
        <dbReference type="Proteomes" id="UP000019116"/>
    </source>
</evidence>
<feature type="transmembrane region" description="Helical" evidence="6">
    <location>
        <begin position="210"/>
        <end position="233"/>
    </location>
</feature>
<feature type="transmembrane region" description="Helical" evidence="6">
    <location>
        <begin position="146"/>
        <end position="171"/>
    </location>
</feature>
<evidence type="ECO:0000256" key="4">
    <source>
        <dbReference type="ARBA" id="ARBA00022989"/>
    </source>
</evidence>
<dbReference type="STRING" id="4565.A0A077RUE2"/>
<evidence type="ECO:0000313" key="7">
    <source>
        <dbReference type="EnsemblPlants" id="TraesCS3B02G027900.1"/>
    </source>
</evidence>